<organism evidence="1 2">
    <name type="scientific">Rhizobium leguminosarum bv. trifolii (strain WSM2304)</name>
    <dbReference type="NCBI Taxonomy" id="395492"/>
    <lineage>
        <taxon>Bacteria</taxon>
        <taxon>Pseudomonadati</taxon>
        <taxon>Pseudomonadota</taxon>
        <taxon>Alphaproteobacteria</taxon>
        <taxon>Hyphomicrobiales</taxon>
        <taxon>Rhizobiaceae</taxon>
        <taxon>Rhizobium/Agrobacterium group</taxon>
        <taxon>Rhizobium</taxon>
    </lineage>
</organism>
<sequence length="89" mass="10295">MGNGVRFVKSCFEQRAKLVEELAARSEGFCELCDDFAMADNEKTRWKQSSAPERDERLAEYQELIDSMRVEIEQALDRAAIVPCRPPRR</sequence>
<keyword evidence="1" id="KW-0614">Plasmid</keyword>
<evidence type="ECO:0000313" key="1">
    <source>
        <dbReference type="EMBL" id="ACI58323.1"/>
    </source>
</evidence>
<dbReference type="KEGG" id="rlt:Rleg2_5112"/>
<proteinExistence type="predicted"/>
<protein>
    <submittedName>
        <fullName evidence="1">Uncharacterized protein</fullName>
    </submittedName>
</protein>
<reference evidence="1 2" key="1">
    <citation type="journal article" date="2010" name="Stand. Genomic Sci.">
        <title>Complete genome sequence of Rhizobium leguminosarum bv trifolii strain WSM2304, an effective microsymbiont of the South American clover Trifolium polymorphum.</title>
        <authorList>
            <person name="Reeve W."/>
            <person name="O'Hara G."/>
            <person name="Chain P."/>
            <person name="Ardley J."/>
            <person name="Brau L."/>
            <person name="Nandesena K."/>
            <person name="Tiwari R."/>
            <person name="Malfatti S."/>
            <person name="Kiss H."/>
            <person name="Lapidus A."/>
            <person name="Copeland A."/>
            <person name="Nolan M."/>
            <person name="Land M."/>
            <person name="Ivanova N."/>
            <person name="Mavromatis K."/>
            <person name="Markowitz V."/>
            <person name="Kyrpides N."/>
            <person name="Melino V."/>
            <person name="Denton M."/>
            <person name="Yates R."/>
            <person name="Howieson J."/>
        </authorList>
    </citation>
    <scope>NUCLEOTIDE SEQUENCE [LARGE SCALE GENOMIC DNA]</scope>
    <source>
        <strain evidence="1 2">WSM2304</strain>
    </source>
</reference>
<name>A0ABF7QV70_RHILW</name>
<dbReference type="Proteomes" id="UP000008330">
    <property type="component" value="Plasmid pRLG201"/>
</dbReference>
<evidence type="ECO:0000313" key="2">
    <source>
        <dbReference type="Proteomes" id="UP000008330"/>
    </source>
</evidence>
<gene>
    <name evidence="1" type="ordered locus">Rleg2_5112</name>
</gene>
<accession>A0ABF7QV70</accession>
<dbReference type="AlphaFoldDB" id="A0ABF7QV70"/>
<dbReference type="RefSeq" id="WP_012556020.1">
    <property type="nucleotide sequence ID" value="NC_011368.1"/>
</dbReference>
<keyword evidence="2" id="KW-1185">Reference proteome</keyword>
<dbReference type="EMBL" id="CP001192">
    <property type="protein sequence ID" value="ACI58323.1"/>
    <property type="molecule type" value="Genomic_DNA"/>
</dbReference>
<geneLocation type="plasmid" evidence="1 2">
    <name>pRLG201</name>
</geneLocation>